<sequence length="361" mass="40442">MTSKTTASGGAPPSYQSALSSNEILRHEGEPGKANMKADEKGGSGNGNSSSSASEAAASSSQIFAATDAGKLEPKLGGPAEEYRRRDADRWPKIDPNALTVAIYGIYIENIKLHAEPHTIKITDFNGGVLWHFLFPLCPFSEHVVFLKHFENKGTVWMVLGDQQVDNPRKVRKGAGWPWTKGAEPPMPEHYVWRRRLNAKEVVDCADGRTSIFTPKISDAERQVFSHEKKLALTDSLEFSVPGTDRTFVWLCNDIMRNTRQSRWDRLTYVLHEKADLSCTYGNTRWEEAFGLWLRPGLPKELDHALIAFALVNLMLMQHRMCQEFVQDNYRPSNGSDTYQRLLDIPALQKAALICGLAPPQ</sequence>
<reference evidence="2 3" key="1">
    <citation type="journal article" date="2018" name="Mol. Biol. Evol.">
        <title>Broad Genomic Sampling Reveals a Smut Pathogenic Ancestry of the Fungal Clade Ustilaginomycotina.</title>
        <authorList>
            <person name="Kijpornyongpan T."/>
            <person name="Mondo S.J."/>
            <person name="Barry K."/>
            <person name="Sandor L."/>
            <person name="Lee J."/>
            <person name="Lipzen A."/>
            <person name="Pangilinan J."/>
            <person name="LaButti K."/>
            <person name="Hainaut M."/>
            <person name="Henrissat B."/>
            <person name="Grigoriev I.V."/>
            <person name="Spatafora J.W."/>
            <person name="Aime M.C."/>
        </authorList>
    </citation>
    <scope>NUCLEOTIDE SEQUENCE [LARGE SCALE GENOMIC DNA]</scope>
    <source>
        <strain evidence="2 3">MCA 5214</strain>
    </source>
</reference>
<evidence type="ECO:0000313" key="2">
    <source>
        <dbReference type="EMBL" id="PWN25870.1"/>
    </source>
</evidence>
<organism evidence="2 3">
    <name type="scientific">Jaminaea rosea</name>
    <dbReference type="NCBI Taxonomy" id="1569628"/>
    <lineage>
        <taxon>Eukaryota</taxon>
        <taxon>Fungi</taxon>
        <taxon>Dikarya</taxon>
        <taxon>Basidiomycota</taxon>
        <taxon>Ustilaginomycotina</taxon>
        <taxon>Exobasidiomycetes</taxon>
        <taxon>Microstromatales</taxon>
        <taxon>Microstromatales incertae sedis</taxon>
        <taxon>Jaminaea</taxon>
    </lineage>
</organism>
<evidence type="ECO:0000313" key="3">
    <source>
        <dbReference type="Proteomes" id="UP000245884"/>
    </source>
</evidence>
<proteinExistence type="predicted"/>
<dbReference type="AlphaFoldDB" id="A0A316UKW1"/>
<protein>
    <submittedName>
        <fullName evidence="2">Uncharacterized protein</fullName>
    </submittedName>
</protein>
<dbReference type="GeneID" id="37030718"/>
<dbReference type="EMBL" id="KZ819674">
    <property type="protein sequence ID" value="PWN25870.1"/>
    <property type="molecule type" value="Genomic_DNA"/>
</dbReference>
<evidence type="ECO:0000256" key="1">
    <source>
        <dbReference type="SAM" id="MobiDB-lite"/>
    </source>
</evidence>
<feature type="compositionally biased region" description="Low complexity" evidence="1">
    <location>
        <begin position="47"/>
        <end position="61"/>
    </location>
</feature>
<keyword evidence="3" id="KW-1185">Reference proteome</keyword>
<feature type="compositionally biased region" description="Basic and acidic residues" evidence="1">
    <location>
        <begin position="24"/>
        <end position="42"/>
    </location>
</feature>
<gene>
    <name evidence="2" type="ORF">BDZ90DRAFT_275722</name>
</gene>
<dbReference type="Proteomes" id="UP000245884">
    <property type="component" value="Unassembled WGS sequence"/>
</dbReference>
<name>A0A316UKW1_9BASI</name>
<dbReference type="RefSeq" id="XP_025360482.1">
    <property type="nucleotide sequence ID" value="XM_025508895.1"/>
</dbReference>
<accession>A0A316UKW1</accession>
<feature type="region of interest" description="Disordered" evidence="1">
    <location>
        <begin position="1"/>
        <end position="61"/>
    </location>
</feature>
<feature type="compositionally biased region" description="Polar residues" evidence="1">
    <location>
        <begin position="1"/>
        <end position="23"/>
    </location>
</feature>